<evidence type="ECO:0000256" key="1">
    <source>
        <dbReference type="ARBA" id="ARBA00007664"/>
    </source>
</evidence>
<feature type="chain" id="PRO_5038649646" evidence="3">
    <location>
        <begin position="23"/>
        <end position="278"/>
    </location>
</feature>
<dbReference type="SUPFAM" id="SSF50494">
    <property type="entry name" value="Trypsin-like serine proteases"/>
    <property type="match status" value="1"/>
</dbReference>
<proteinExistence type="inferred from homology"/>
<dbReference type="GO" id="GO:0004252">
    <property type="term" value="F:serine-type endopeptidase activity"/>
    <property type="evidence" value="ECO:0007669"/>
    <property type="project" value="InterPro"/>
</dbReference>
<dbReference type="Gene3D" id="2.40.10.10">
    <property type="entry name" value="Trypsin-like serine proteases"/>
    <property type="match status" value="1"/>
</dbReference>
<dbReference type="PRINTS" id="PR00722">
    <property type="entry name" value="CHYMOTRYPSIN"/>
</dbReference>
<comment type="similarity">
    <text evidence="1">Belongs to the peptidase S1 family.</text>
</comment>
<dbReference type="AlphaFoldDB" id="A0A927EZM7"/>
<gene>
    <name evidence="5" type="ORF">IF129_13990</name>
</gene>
<feature type="domain" description="Peptidase S1" evidence="4">
    <location>
        <begin position="35"/>
        <end position="276"/>
    </location>
</feature>
<dbReference type="PROSITE" id="PS50240">
    <property type="entry name" value="TRYPSIN_DOM"/>
    <property type="match status" value="1"/>
</dbReference>
<evidence type="ECO:0000259" key="4">
    <source>
        <dbReference type="PROSITE" id="PS50240"/>
    </source>
</evidence>
<dbReference type="RefSeq" id="WP_191209958.1">
    <property type="nucleotide sequence ID" value="NZ_BAABKL010000014.1"/>
</dbReference>
<dbReference type="EMBL" id="JACXYU010000006">
    <property type="protein sequence ID" value="MBD3932658.1"/>
    <property type="molecule type" value="Genomic_DNA"/>
</dbReference>
<keyword evidence="3" id="KW-0732">Signal</keyword>
<evidence type="ECO:0000313" key="6">
    <source>
        <dbReference type="Proteomes" id="UP000632289"/>
    </source>
</evidence>
<protein>
    <submittedName>
        <fullName evidence="5">Serine protease</fullName>
    </submittedName>
</protein>
<dbReference type="Proteomes" id="UP000632289">
    <property type="component" value="Unassembled WGS sequence"/>
</dbReference>
<dbReference type="SMART" id="SM00020">
    <property type="entry name" value="Tryp_SPc"/>
    <property type="match status" value="1"/>
</dbReference>
<keyword evidence="5" id="KW-0378">Hydrolase</keyword>
<accession>A0A927EZM7</accession>
<dbReference type="InterPro" id="IPR033116">
    <property type="entry name" value="TRYPSIN_SER"/>
</dbReference>
<comment type="caution">
    <text evidence="5">The sequence shown here is derived from an EMBL/GenBank/DDBJ whole genome shotgun (WGS) entry which is preliminary data.</text>
</comment>
<organism evidence="5 6">
    <name type="scientific">Streptomyces chumphonensis</name>
    <dbReference type="NCBI Taxonomy" id="1214925"/>
    <lineage>
        <taxon>Bacteria</taxon>
        <taxon>Bacillati</taxon>
        <taxon>Actinomycetota</taxon>
        <taxon>Actinomycetes</taxon>
        <taxon>Kitasatosporales</taxon>
        <taxon>Streptomycetaceae</taxon>
        <taxon>Streptomyces</taxon>
    </lineage>
</organism>
<dbReference type="PANTHER" id="PTHR24276:SF98">
    <property type="entry name" value="FI18310P1-RELATED"/>
    <property type="match status" value="1"/>
</dbReference>
<keyword evidence="2" id="KW-1015">Disulfide bond</keyword>
<dbReference type="InterPro" id="IPR009003">
    <property type="entry name" value="Peptidase_S1_PA"/>
</dbReference>
<sequence length="278" mass="28416">MRNFPRLLLGALALALPLGHLAALGPPSATAATRVIGGSEVTAADHPWVVAVASREYFGSGRSGQFCGGVLVGRSAVATAAHCFSSEVLGTDVSRVDDLRVVVGRTDLRTDEGREIEVARVWVNPAWDSRTNAGDLAVLTLASPMPAGDVLPMAEKEDPAYAPGTSAGVFGWGDVRGDGSYATTLRKARVSVLEDARCAAAYPGGPAGTYQPESMVCAGLPQGGPDACQGDSGGPLVARGRLVGLVSWGVGCGERDLPGVYTRVGSVRDLIADSGGVS</sequence>
<dbReference type="FunFam" id="2.40.10.10:FF:000002">
    <property type="entry name" value="Transmembrane protease serine"/>
    <property type="match status" value="1"/>
</dbReference>
<feature type="signal peptide" evidence="3">
    <location>
        <begin position="1"/>
        <end position="22"/>
    </location>
</feature>
<evidence type="ECO:0000313" key="5">
    <source>
        <dbReference type="EMBL" id="MBD3932658.1"/>
    </source>
</evidence>
<name>A0A927EZM7_9ACTN</name>
<dbReference type="Pfam" id="PF00089">
    <property type="entry name" value="Trypsin"/>
    <property type="match status" value="1"/>
</dbReference>
<evidence type="ECO:0000256" key="3">
    <source>
        <dbReference type="SAM" id="SignalP"/>
    </source>
</evidence>
<dbReference type="GO" id="GO:0006508">
    <property type="term" value="P:proteolysis"/>
    <property type="evidence" value="ECO:0007669"/>
    <property type="project" value="UniProtKB-KW"/>
</dbReference>
<dbReference type="PROSITE" id="PS00135">
    <property type="entry name" value="TRYPSIN_SER"/>
    <property type="match status" value="1"/>
</dbReference>
<reference evidence="5" key="1">
    <citation type="submission" date="2020-09" db="EMBL/GenBank/DDBJ databases">
        <title>Secondary metabolite and genome analysis of marine Streptomyces chumphonensis KK1-2T.</title>
        <authorList>
            <person name="Phongsopitanun W."/>
            <person name="Kanchanasin P."/>
            <person name="Pittayakhajonwut P."/>
            <person name="Suwanborirux K."/>
            <person name="Tanasupawat S."/>
        </authorList>
    </citation>
    <scope>NUCLEOTIDE SEQUENCE</scope>
    <source>
        <strain evidence="5">KK1-2</strain>
    </source>
</reference>
<dbReference type="InterPro" id="IPR001254">
    <property type="entry name" value="Trypsin_dom"/>
</dbReference>
<dbReference type="InterPro" id="IPR043504">
    <property type="entry name" value="Peptidase_S1_PA_chymotrypsin"/>
</dbReference>
<evidence type="ECO:0000256" key="2">
    <source>
        <dbReference type="ARBA" id="ARBA00023157"/>
    </source>
</evidence>
<dbReference type="PANTHER" id="PTHR24276">
    <property type="entry name" value="POLYSERASE-RELATED"/>
    <property type="match status" value="1"/>
</dbReference>
<dbReference type="InterPro" id="IPR001314">
    <property type="entry name" value="Peptidase_S1A"/>
</dbReference>
<dbReference type="CDD" id="cd00190">
    <property type="entry name" value="Tryp_SPc"/>
    <property type="match status" value="1"/>
</dbReference>
<keyword evidence="5" id="KW-0645">Protease</keyword>
<keyword evidence="6" id="KW-1185">Reference proteome</keyword>
<dbReference type="InterPro" id="IPR050430">
    <property type="entry name" value="Peptidase_S1"/>
</dbReference>